<sequence length="118" mass="12943">SVYRGVKIEKTPNGVTFIKCLPFGVQFKGRGGFYIAKPAGFGESNSELPGNSLQVAISPIKMKDGGNWGETHRRKALSTAVEKGVCFCNTVVLNKNERKNLFNTTVLNKLKITIILIQ</sequence>
<proteinExistence type="predicted"/>
<dbReference type="Proteomes" id="UP001597273">
    <property type="component" value="Unassembled WGS sequence"/>
</dbReference>
<dbReference type="RefSeq" id="WP_377340521.1">
    <property type="nucleotide sequence ID" value="NZ_JBHUFW010000011.1"/>
</dbReference>
<accession>A0ABW4QLC9</accession>
<evidence type="ECO:0000313" key="1">
    <source>
        <dbReference type="EMBL" id="MFD1864294.1"/>
    </source>
</evidence>
<organism evidence="1 2">
    <name type="scientific">Planococcus chinensis</name>
    <dbReference type="NCBI Taxonomy" id="272917"/>
    <lineage>
        <taxon>Bacteria</taxon>
        <taxon>Bacillati</taxon>
        <taxon>Bacillota</taxon>
        <taxon>Bacilli</taxon>
        <taxon>Bacillales</taxon>
        <taxon>Caryophanaceae</taxon>
        <taxon>Planococcus</taxon>
    </lineage>
</organism>
<comment type="caution">
    <text evidence="1">The sequence shown here is derived from an EMBL/GenBank/DDBJ whole genome shotgun (WGS) entry which is preliminary data.</text>
</comment>
<dbReference type="EMBL" id="JBHUFW010000011">
    <property type="protein sequence ID" value="MFD1864294.1"/>
    <property type="molecule type" value="Genomic_DNA"/>
</dbReference>
<gene>
    <name evidence="1" type="ORF">ACFSDB_15400</name>
</gene>
<keyword evidence="2" id="KW-1185">Reference proteome</keyword>
<name>A0ABW4QLC9_9BACL</name>
<reference evidence="2" key="1">
    <citation type="journal article" date="2019" name="Int. J. Syst. Evol. Microbiol.">
        <title>The Global Catalogue of Microorganisms (GCM) 10K type strain sequencing project: providing services to taxonomists for standard genome sequencing and annotation.</title>
        <authorList>
            <consortium name="The Broad Institute Genomics Platform"/>
            <consortium name="The Broad Institute Genome Sequencing Center for Infectious Disease"/>
            <person name="Wu L."/>
            <person name="Ma J."/>
        </authorList>
    </citation>
    <scope>NUCLEOTIDE SEQUENCE [LARGE SCALE GENOMIC DNA]</scope>
    <source>
        <strain evidence="2">CGMCC 1.15475</strain>
    </source>
</reference>
<protein>
    <submittedName>
        <fullName evidence="1">Uncharacterized protein</fullName>
    </submittedName>
</protein>
<feature type="non-terminal residue" evidence="1">
    <location>
        <position position="1"/>
    </location>
</feature>
<evidence type="ECO:0000313" key="2">
    <source>
        <dbReference type="Proteomes" id="UP001597273"/>
    </source>
</evidence>